<evidence type="ECO:0000313" key="1">
    <source>
        <dbReference type="EMBL" id="KAF6172842.1"/>
    </source>
</evidence>
<accession>A0A7J7P0T5</accession>
<proteinExistence type="predicted"/>
<keyword evidence="2" id="KW-1185">Reference proteome</keyword>
<dbReference type="InterPro" id="IPR040262">
    <property type="entry name" value="At4g38062-like"/>
</dbReference>
<dbReference type="Proteomes" id="UP000541444">
    <property type="component" value="Unassembled WGS sequence"/>
</dbReference>
<gene>
    <name evidence="1" type="ORF">GIB67_034694</name>
</gene>
<dbReference type="AlphaFoldDB" id="A0A7J7P0T5"/>
<dbReference type="PANTHER" id="PTHR45287">
    <property type="entry name" value="OS03G0691500 PROTEIN"/>
    <property type="match status" value="1"/>
</dbReference>
<reference evidence="1 2" key="1">
    <citation type="journal article" date="2020" name="IScience">
        <title>Genome Sequencing of the Endangered Kingdonia uniflora (Circaeasteraceae, Ranunculales) Reveals Potential Mechanisms of Evolutionary Specialization.</title>
        <authorList>
            <person name="Sun Y."/>
            <person name="Deng T."/>
            <person name="Zhang A."/>
            <person name="Moore M.J."/>
            <person name="Landis J.B."/>
            <person name="Lin N."/>
            <person name="Zhang H."/>
            <person name="Zhang X."/>
            <person name="Huang J."/>
            <person name="Zhang X."/>
            <person name="Sun H."/>
            <person name="Wang H."/>
        </authorList>
    </citation>
    <scope>NUCLEOTIDE SEQUENCE [LARGE SCALE GENOMIC DNA]</scope>
    <source>
        <strain evidence="1">TB1705</strain>
        <tissue evidence="1">Leaf</tissue>
    </source>
</reference>
<evidence type="ECO:0000313" key="2">
    <source>
        <dbReference type="Proteomes" id="UP000541444"/>
    </source>
</evidence>
<protein>
    <submittedName>
        <fullName evidence="1">Uncharacterized protein</fullName>
    </submittedName>
</protein>
<organism evidence="1 2">
    <name type="scientific">Kingdonia uniflora</name>
    <dbReference type="NCBI Taxonomy" id="39325"/>
    <lineage>
        <taxon>Eukaryota</taxon>
        <taxon>Viridiplantae</taxon>
        <taxon>Streptophyta</taxon>
        <taxon>Embryophyta</taxon>
        <taxon>Tracheophyta</taxon>
        <taxon>Spermatophyta</taxon>
        <taxon>Magnoliopsida</taxon>
        <taxon>Ranunculales</taxon>
        <taxon>Circaeasteraceae</taxon>
        <taxon>Kingdonia</taxon>
    </lineage>
</organism>
<dbReference type="EMBL" id="JACGCM010000377">
    <property type="protein sequence ID" value="KAF6172842.1"/>
    <property type="molecule type" value="Genomic_DNA"/>
</dbReference>
<comment type="caution">
    <text evidence="1">The sequence shown here is derived from an EMBL/GenBank/DDBJ whole genome shotgun (WGS) entry which is preliminary data.</text>
</comment>
<dbReference type="PANTHER" id="PTHR45287:SF4">
    <property type="entry name" value="OS03G0691500 PROTEIN"/>
    <property type="match status" value="1"/>
</dbReference>
<name>A0A7J7P0T5_9MAGN</name>
<sequence length="79" mass="9297">MQKELERYKMMLEESDVEQLLLKEEALEIENGLREELRNVSDALERTNYELAEKTSEETECCSTAKLEAHCRIFENIPC</sequence>